<evidence type="ECO:0000313" key="5">
    <source>
        <dbReference type="EMBL" id="SOD20264.1"/>
    </source>
</evidence>
<reference evidence="6" key="1">
    <citation type="submission" date="2017-09" db="EMBL/GenBank/DDBJ databases">
        <authorList>
            <person name="Varghese N."/>
            <person name="Submissions S."/>
        </authorList>
    </citation>
    <scope>NUCLEOTIDE SEQUENCE [LARGE SCALE GENOMIC DNA]</scope>
    <source>
        <strain evidence="6">CGMCC 1.12803</strain>
    </source>
</reference>
<dbReference type="PANTHER" id="PTHR37167">
    <property type="entry name" value="1,4-DIHYDROXY-6-NAPHTOATE SYNTHASE"/>
    <property type="match status" value="1"/>
</dbReference>
<evidence type="ECO:0000256" key="3">
    <source>
        <dbReference type="ARBA" id="ARBA00023239"/>
    </source>
</evidence>
<sequence>MELTLGFSPCPNDTFIFDALIHGKIDTEGLTFKVFFDDVETLNQKALRGELDITKLSFHAFAYVAEQYALLNAGSALGFGVGPLLICKKENAERIESQLKTGDWKLKTGIPGKYTTANFLLGVAYPNLTDKQQMVFSDIEDALLNDEIDLGLIIHENRFTYQAKGLHKVIDLGAYWEDFSGCAIPLGGIVVNRKLPVEIQEKVNRLVKKSVEFAFANPKSGIEFIREHAQAMEEEVMYKHIELYVNQYSVDLGIEGRKAIDTLFDIATKNEVIPAIGKSLYVLD</sequence>
<dbReference type="Proteomes" id="UP000219281">
    <property type="component" value="Unassembled WGS sequence"/>
</dbReference>
<feature type="active site" description="Proton acceptor" evidence="4">
    <location>
        <position position="155"/>
    </location>
</feature>
<dbReference type="HAMAP" id="MF_00996">
    <property type="entry name" value="MqnD"/>
    <property type="match status" value="1"/>
</dbReference>
<protein>
    <recommendedName>
        <fullName evidence="4">1,4-dihydroxy-6-naphtoate synthase</fullName>
        <ecNumber evidence="4">4.1.99.29</ecNumber>
    </recommendedName>
    <alternativeName>
        <fullName evidence="4">Menaquinone biosynthetic enzyme MqnD</fullName>
    </alternativeName>
</protein>
<dbReference type="PANTHER" id="PTHR37167:SF1">
    <property type="entry name" value="1,4-DIHYDROXY-6-NAPHTOATE SYNTHASE"/>
    <property type="match status" value="1"/>
</dbReference>
<keyword evidence="6" id="KW-1185">Reference proteome</keyword>
<dbReference type="GO" id="GO:0009234">
    <property type="term" value="P:menaquinone biosynthetic process"/>
    <property type="evidence" value="ECO:0007669"/>
    <property type="project" value="UniProtKB-UniRule"/>
</dbReference>
<evidence type="ECO:0000256" key="2">
    <source>
        <dbReference type="ARBA" id="ARBA00022428"/>
    </source>
</evidence>
<evidence type="ECO:0000313" key="6">
    <source>
        <dbReference type="Proteomes" id="UP000219281"/>
    </source>
</evidence>
<dbReference type="AlphaFoldDB" id="A0A286AEE1"/>
<feature type="binding site" evidence="4">
    <location>
        <begin position="55"/>
        <end position="57"/>
    </location>
    <ligand>
        <name>substrate</name>
    </ligand>
</feature>
<proteinExistence type="inferred from homology"/>
<gene>
    <name evidence="4" type="primary">mqnD</name>
    <name evidence="5" type="ORF">SAMN06297358_3978</name>
</gene>
<dbReference type="RefSeq" id="WP_097133732.1">
    <property type="nucleotide sequence ID" value="NZ_OCMT01000004.1"/>
</dbReference>
<organism evidence="5 6">
    <name type="scientific">Pedobacter xixiisoli</name>
    <dbReference type="NCBI Taxonomy" id="1476464"/>
    <lineage>
        <taxon>Bacteria</taxon>
        <taxon>Pseudomonadati</taxon>
        <taxon>Bacteroidota</taxon>
        <taxon>Sphingobacteriia</taxon>
        <taxon>Sphingobacteriales</taxon>
        <taxon>Sphingobacteriaceae</taxon>
        <taxon>Pedobacter</taxon>
    </lineage>
</organism>
<accession>A0A286AEE1</accession>
<dbReference type="OrthoDB" id="9809439at2"/>
<dbReference type="InterPro" id="IPR003773">
    <property type="entry name" value="Menaquinone_biosynth"/>
</dbReference>
<comment type="catalytic activity">
    <reaction evidence="4">
        <text>cyclic dehypoxanthinylfutalosinate = 1,4-dihydroxy-6-naphthoate + dihydroxyacetone</text>
        <dbReference type="Rhea" id="RHEA:33087"/>
        <dbReference type="ChEBI" id="CHEBI:16016"/>
        <dbReference type="ChEBI" id="CHEBI:64254"/>
        <dbReference type="ChEBI" id="CHEBI:64270"/>
        <dbReference type="EC" id="4.1.99.29"/>
    </reaction>
</comment>
<dbReference type="CDD" id="cd13635">
    <property type="entry name" value="PBP2_Ttha1568_Mqnd"/>
    <property type="match status" value="1"/>
</dbReference>
<dbReference type="UniPathway" id="UPA00079"/>
<feature type="binding site" evidence="4">
    <location>
        <begin position="116"/>
        <end position="117"/>
    </location>
    <ligand>
        <name>substrate</name>
    </ligand>
</feature>
<dbReference type="EC" id="4.1.99.29" evidence="4"/>
<dbReference type="InterPro" id="IPR030869">
    <property type="entry name" value="MqnD"/>
</dbReference>
<dbReference type="GO" id="GO:0016830">
    <property type="term" value="F:carbon-carbon lyase activity"/>
    <property type="evidence" value="ECO:0007669"/>
    <property type="project" value="UniProtKB-UniRule"/>
</dbReference>
<comment type="pathway">
    <text evidence="1 4">Quinol/quinone metabolism; menaquinone biosynthesis.</text>
</comment>
<dbReference type="EMBL" id="OCMT01000004">
    <property type="protein sequence ID" value="SOD20264.1"/>
    <property type="molecule type" value="Genomic_DNA"/>
</dbReference>
<dbReference type="Pfam" id="PF02621">
    <property type="entry name" value="VitK2_biosynth"/>
    <property type="match status" value="1"/>
</dbReference>
<keyword evidence="3 4" id="KW-0456">Lyase</keyword>
<keyword evidence="2 4" id="KW-0474">Menaquinone biosynthesis</keyword>
<name>A0A286AEE1_9SPHI</name>
<evidence type="ECO:0000256" key="4">
    <source>
        <dbReference type="HAMAP-Rule" id="MF_00996"/>
    </source>
</evidence>
<comment type="function">
    <text evidence="4">Catalyzes the conversion of cyclic dehypoxanthine futalosine (cyclic DHFL) into 1,4-dihydroxy-6-naphthoate, a step in the biosynthesis of menaquinone (MK, vitamin K2).</text>
</comment>
<comment type="similarity">
    <text evidence="4">Belongs to the MqnA/MqnD family. MqnD subfamily.</text>
</comment>
<dbReference type="SUPFAM" id="SSF53850">
    <property type="entry name" value="Periplasmic binding protein-like II"/>
    <property type="match status" value="1"/>
</dbReference>
<dbReference type="Gene3D" id="3.40.190.10">
    <property type="entry name" value="Periplasmic binding protein-like II"/>
    <property type="match status" value="2"/>
</dbReference>
<evidence type="ECO:0000256" key="1">
    <source>
        <dbReference type="ARBA" id="ARBA00004863"/>
    </source>
</evidence>